<reference evidence="2" key="1">
    <citation type="submission" date="2020-06" db="EMBL/GenBank/DDBJ databases">
        <authorList>
            <person name="Onetto C."/>
        </authorList>
    </citation>
    <scope>NUCLEOTIDE SEQUENCE</scope>
</reference>
<gene>
    <name evidence="2" type="ORF">AWRI4620_LOCUS385</name>
</gene>
<keyword evidence="3" id="KW-1185">Reference proteome</keyword>
<dbReference type="AlphaFoldDB" id="A0A9N8KAJ6"/>
<dbReference type="OrthoDB" id="5296889at2759"/>
<sequence>MPPERAVTKRQYSAVDVKSDAGSSASEGTARAAPKRKTSTTKPTVTKKSPAAKGSTVNKLYKDSVKAIEAHLKILDGKVRKMSPNSRAISTDTYAQTSLKHLKPVKELEKMDGGLVAAFNLAMYVADASHTDCDTTSKMSGYGDSEAPFAELDEQLLDLIEKRNTQLPATRQDKLPAVPKRWTRADADVGVFKTGRPNKQQYGQMERQKLEWEKDRREKRGERRVIVDDWAAAALQDLEEERDYLEQYGVEKYFPKSIARLTELSKSEDMLTAGGDAA</sequence>
<proteinExistence type="predicted"/>
<evidence type="ECO:0000313" key="3">
    <source>
        <dbReference type="Proteomes" id="UP000745764"/>
    </source>
</evidence>
<dbReference type="Proteomes" id="UP000745764">
    <property type="component" value="Unassembled WGS sequence"/>
</dbReference>
<comment type="caution">
    <text evidence="2">The sequence shown here is derived from an EMBL/GenBank/DDBJ whole genome shotgun (WGS) entry which is preliminary data.</text>
</comment>
<protein>
    <submittedName>
        <fullName evidence="2">Uncharacterized protein</fullName>
    </submittedName>
</protein>
<dbReference type="EMBL" id="CAINUL010000001">
    <property type="protein sequence ID" value="CAD0106130.1"/>
    <property type="molecule type" value="Genomic_DNA"/>
</dbReference>
<feature type="compositionally biased region" description="Low complexity" evidence="1">
    <location>
        <begin position="40"/>
        <end position="53"/>
    </location>
</feature>
<accession>A0A9N8KAJ6</accession>
<evidence type="ECO:0000313" key="2">
    <source>
        <dbReference type="EMBL" id="CAD0106130.1"/>
    </source>
</evidence>
<evidence type="ECO:0000256" key="1">
    <source>
        <dbReference type="SAM" id="MobiDB-lite"/>
    </source>
</evidence>
<name>A0A9N8KAJ6_9PEZI</name>
<organism evidence="2 3">
    <name type="scientific">Aureobasidium uvarum</name>
    <dbReference type="NCBI Taxonomy" id="2773716"/>
    <lineage>
        <taxon>Eukaryota</taxon>
        <taxon>Fungi</taxon>
        <taxon>Dikarya</taxon>
        <taxon>Ascomycota</taxon>
        <taxon>Pezizomycotina</taxon>
        <taxon>Dothideomycetes</taxon>
        <taxon>Dothideomycetidae</taxon>
        <taxon>Dothideales</taxon>
        <taxon>Saccotheciaceae</taxon>
        <taxon>Aureobasidium</taxon>
    </lineage>
</organism>
<feature type="region of interest" description="Disordered" evidence="1">
    <location>
        <begin position="1"/>
        <end position="54"/>
    </location>
</feature>